<dbReference type="STRING" id="32040.SAMN04489710_105333"/>
<keyword evidence="4" id="KW-1185">Reference proteome</keyword>
<dbReference type="InterPro" id="IPR046150">
    <property type="entry name" value="DUF6152"/>
</dbReference>
<gene>
    <name evidence="3" type="ORF">SAMN04489710_105333</name>
</gene>
<dbReference type="EMBL" id="FOMQ01000005">
    <property type="protein sequence ID" value="SFD74931.1"/>
    <property type="molecule type" value="Genomic_DNA"/>
</dbReference>
<dbReference type="PROSITE" id="PS51318">
    <property type="entry name" value="TAT"/>
    <property type="match status" value="1"/>
</dbReference>
<organism evidence="3 4">
    <name type="scientific">Paracidovorax konjaci</name>
    <dbReference type="NCBI Taxonomy" id="32040"/>
    <lineage>
        <taxon>Bacteria</taxon>
        <taxon>Pseudomonadati</taxon>
        <taxon>Pseudomonadota</taxon>
        <taxon>Betaproteobacteria</taxon>
        <taxon>Burkholderiales</taxon>
        <taxon>Comamonadaceae</taxon>
        <taxon>Paracidovorax</taxon>
    </lineage>
</organism>
<evidence type="ECO:0000256" key="1">
    <source>
        <dbReference type="SAM" id="MobiDB-lite"/>
    </source>
</evidence>
<evidence type="ECO:0000256" key="2">
    <source>
        <dbReference type="SAM" id="SignalP"/>
    </source>
</evidence>
<dbReference type="Proteomes" id="UP000199517">
    <property type="component" value="Unassembled WGS sequence"/>
</dbReference>
<sequence length="138" mass="15006">MFHPPPPSSRRLRLAAGAWFAAACLAGPGLLPAHAHHGWSWAEEAQSELSGTVQRVELSPPHPLLDVRAADGTVWRVELGNPVQTERSGFNAQSARAGDTVKAVGNRDKDATKHRMKAVQIEVGGKAYVLYPERVQKR</sequence>
<dbReference type="InterPro" id="IPR006311">
    <property type="entry name" value="TAT_signal"/>
</dbReference>
<accession>A0A1I1UVU4</accession>
<reference evidence="4" key="1">
    <citation type="submission" date="2016-10" db="EMBL/GenBank/DDBJ databases">
        <authorList>
            <person name="Varghese N."/>
            <person name="Submissions S."/>
        </authorList>
    </citation>
    <scope>NUCLEOTIDE SEQUENCE [LARGE SCALE GENOMIC DNA]</scope>
    <source>
        <strain evidence="4">DSM 7481</strain>
    </source>
</reference>
<feature type="chain" id="PRO_5011669881" description="DUF5666 domain-containing protein" evidence="2">
    <location>
        <begin position="36"/>
        <end position="138"/>
    </location>
</feature>
<keyword evidence="2" id="KW-0732">Signal</keyword>
<name>A0A1I1UVU4_9BURK</name>
<protein>
    <recommendedName>
        <fullName evidence="5">DUF5666 domain-containing protein</fullName>
    </recommendedName>
</protein>
<dbReference type="AlphaFoldDB" id="A0A1I1UVU4"/>
<feature type="region of interest" description="Disordered" evidence="1">
    <location>
        <begin position="87"/>
        <end position="109"/>
    </location>
</feature>
<dbReference type="RefSeq" id="WP_245783613.1">
    <property type="nucleotide sequence ID" value="NZ_FOMQ01000005.1"/>
</dbReference>
<evidence type="ECO:0000313" key="3">
    <source>
        <dbReference type="EMBL" id="SFD74931.1"/>
    </source>
</evidence>
<evidence type="ECO:0000313" key="4">
    <source>
        <dbReference type="Proteomes" id="UP000199517"/>
    </source>
</evidence>
<dbReference type="Pfam" id="PF19649">
    <property type="entry name" value="DUF6152"/>
    <property type="match status" value="1"/>
</dbReference>
<proteinExistence type="predicted"/>
<evidence type="ECO:0008006" key="5">
    <source>
        <dbReference type="Google" id="ProtNLM"/>
    </source>
</evidence>
<feature type="signal peptide" evidence="2">
    <location>
        <begin position="1"/>
        <end position="35"/>
    </location>
</feature>